<dbReference type="GO" id="GO:0005524">
    <property type="term" value="F:ATP binding"/>
    <property type="evidence" value="ECO:0007669"/>
    <property type="project" value="UniProtKB-KW"/>
</dbReference>
<dbReference type="InterPro" id="IPR014001">
    <property type="entry name" value="Helicase_ATP-bd"/>
</dbReference>
<evidence type="ECO:0000259" key="7">
    <source>
        <dbReference type="PROSITE" id="PS51192"/>
    </source>
</evidence>
<dbReference type="CDD" id="cd18785">
    <property type="entry name" value="SF2_C"/>
    <property type="match status" value="1"/>
</dbReference>
<evidence type="ECO:0000259" key="6">
    <source>
        <dbReference type="PROSITE" id="PS50157"/>
    </source>
</evidence>
<dbReference type="Proteomes" id="UP000594342">
    <property type="component" value="Unassembled WGS sequence"/>
</dbReference>
<dbReference type="PANTHER" id="PTHR47396">
    <property type="entry name" value="TYPE I RESTRICTION ENZYME ECOKI R PROTEIN"/>
    <property type="match status" value="1"/>
</dbReference>
<evidence type="ECO:0000256" key="5">
    <source>
        <dbReference type="PROSITE-ProRule" id="PRU00042"/>
    </source>
</evidence>
<keyword evidence="5" id="KW-0863">Zinc-finger</keyword>
<evidence type="ECO:0000256" key="1">
    <source>
        <dbReference type="ARBA" id="ARBA00022741"/>
    </source>
</evidence>
<protein>
    <submittedName>
        <fullName evidence="9">DEAD/SNF2-like helicase</fullName>
    </submittedName>
</protein>
<dbReference type="InterPro" id="IPR027417">
    <property type="entry name" value="P-loop_NTPase"/>
</dbReference>
<sequence length="619" mass="71235">MSKTLNQTKGYEYEKYVANILRKEYDDVWLWKDIPESTLIEKNIIANYNVYSECRRDIGIDIVAVKDGVFTFVQCKNYDQNVCVDDIAGFLLFMITNNVDGTVIYSNGVSKNLVNTVKDKADVSKLKISFRHIPFENKVIENVVIQHHIPRDYQLDAMKAFNKKYHQKCVLAMPCGTGKTFTVSLLARRFNNVVVLSPLKQLTADVTNNLGVFLGGKYKKILISSDGCRDSEIVCNSLKDFNIVGSTYDSADVLVEVMDTLTVRGSTIIIIDEYHNLSNNNLNNEEDYLNRVLAYDVKKIYLSATPNLSMDYDVVFRYEWAKAIEEKQICDFNIIIPTNDVIDEDNLKKVIKLLSDIGDVDEKMIKKGYFLIKSLLFNGSKKCIVYLTTTQKAQLFNNVINGLFKLLNIECEVHTITNKTSKGNRENSMFRFRNNTILTIILNVHILDEGIDVPECDSVYITQPNDNIDNLIQRMCRCNRRTETKTKCHMYIWTTEEKVKRLLQFIKTNTYDDVFDKVKHFDTITNSVEKPKPVKKVKVITKVIHGKTRNVKFQCEKCDAEFTRKESLIYHTTHNSCTNLQYLCSLCGKRFGGLSSMYRHKRTVCKENKSKSNRAIKDG</sequence>
<dbReference type="GO" id="GO:0004386">
    <property type="term" value="F:helicase activity"/>
    <property type="evidence" value="ECO:0007669"/>
    <property type="project" value="UniProtKB-KW"/>
</dbReference>
<dbReference type="PROSITE" id="PS50157">
    <property type="entry name" value="ZINC_FINGER_C2H2_2"/>
    <property type="match status" value="1"/>
</dbReference>
<dbReference type="InterPro" id="IPR036236">
    <property type="entry name" value="Znf_C2H2_sf"/>
</dbReference>
<dbReference type="InterPro" id="IPR039442">
    <property type="entry name" value="Mrr-like_dom"/>
</dbReference>
<feature type="domain" description="C2H2-type" evidence="6">
    <location>
        <begin position="582"/>
        <end position="609"/>
    </location>
</feature>
<dbReference type="SMART" id="SM00487">
    <property type="entry name" value="DEXDc"/>
    <property type="match status" value="1"/>
</dbReference>
<comment type="caution">
    <text evidence="9">The sequence shown here is derived from an EMBL/GenBank/DDBJ whole genome shotgun (WGS) entry which is preliminary data.</text>
</comment>
<dbReference type="PROSITE" id="PS51194">
    <property type="entry name" value="HELICASE_CTER"/>
    <property type="match status" value="1"/>
</dbReference>
<keyword evidence="3 9" id="KW-0347">Helicase</keyword>
<keyword evidence="1" id="KW-0547">Nucleotide-binding</keyword>
<evidence type="ECO:0000256" key="2">
    <source>
        <dbReference type="ARBA" id="ARBA00022801"/>
    </source>
</evidence>
<name>A0A5K0U6J8_9VIRU</name>
<dbReference type="Pfam" id="PF04851">
    <property type="entry name" value="ResIII"/>
    <property type="match status" value="1"/>
</dbReference>
<dbReference type="Gene3D" id="3.40.50.300">
    <property type="entry name" value="P-loop containing nucleotide triphosphate hydrolases"/>
    <property type="match status" value="2"/>
</dbReference>
<keyword evidence="5" id="KW-0862">Zinc</keyword>
<dbReference type="InterPro" id="IPR050742">
    <property type="entry name" value="Helicase_Restrict-Modif_Enz"/>
</dbReference>
<evidence type="ECO:0000313" key="10">
    <source>
        <dbReference type="Proteomes" id="UP000594342"/>
    </source>
</evidence>
<keyword evidence="10" id="KW-1185">Reference proteome</keyword>
<dbReference type="PANTHER" id="PTHR47396:SF1">
    <property type="entry name" value="ATP-DEPENDENT HELICASE IRC3-RELATED"/>
    <property type="match status" value="1"/>
</dbReference>
<dbReference type="InterPro" id="IPR006935">
    <property type="entry name" value="Helicase/UvrB_N"/>
</dbReference>
<dbReference type="Pfam" id="PF13156">
    <property type="entry name" value="Mrr_cat_2"/>
    <property type="match status" value="1"/>
</dbReference>
<dbReference type="SUPFAM" id="SSF57667">
    <property type="entry name" value="beta-beta-alpha zinc fingers"/>
    <property type="match status" value="1"/>
</dbReference>
<reference evidence="9 10" key="1">
    <citation type="submission" date="2018-10" db="EMBL/GenBank/DDBJ databases">
        <authorList>
            <consortium name="IHU Genomes"/>
        </authorList>
    </citation>
    <scope>NUCLEOTIDE SEQUENCE [LARGE SCALE GENOMIC DNA]</scope>
    <source>
        <strain evidence="9 10">A1</strain>
    </source>
</reference>
<evidence type="ECO:0000256" key="4">
    <source>
        <dbReference type="ARBA" id="ARBA00022840"/>
    </source>
</evidence>
<dbReference type="GO" id="GO:0008270">
    <property type="term" value="F:zinc ion binding"/>
    <property type="evidence" value="ECO:0007669"/>
    <property type="project" value="UniProtKB-KW"/>
</dbReference>
<dbReference type="InterPro" id="IPR001650">
    <property type="entry name" value="Helicase_C-like"/>
</dbReference>
<dbReference type="SUPFAM" id="SSF52540">
    <property type="entry name" value="P-loop containing nucleoside triphosphate hydrolases"/>
    <property type="match status" value="1"/>
</dbReference>
<keyword evidence="2" id="KW-0378">Hydrolase</keyword>
<dbReference type="Pfam" id="PF00271">
    <property type="entry name" value="Helicase_C"/>
    <property type="match status" value="1"/>
</dbReference>
<gene>
    <name evidence="9" type="ORF">YASMINEVIRUS_20</name>
</gene>
<evidence type="ECO:0000313" key="9">
    <source>
        <dbReference type="EMBL" id="VBB17558.1"/>
    </source>
</evidence>
<keyword evidence="5" id="KW-0479">Metal-binding</keyword>
<keyword evidence="4" id="KW-0067">ATP-binding</keyword>
<dbReference type="SMART" id="SM00490">
    <property type="entry name" value="HELICc"/>
    <property type="match status" value="1"/>
</dbReference>
<dbReference type="SMART" id="SM00355">
    <property type="entry name" value="ZnF_C2H2"/>
    <property type="match status" value="2"/>
</dbReference>
<dbReference type="Gene3D" id="3.30.160.60">
    <property type="entry name" value="Classic Zinc Finger"/>
    <property type="match status" value="1"/>
</dbReference>
<dbReference type="GO" id="GO:0003677">
    <property type="term" value="F:DNA binding"/>
    <property type="evidence" value="ECO:0007669"/>
    <property type="project" value="InterPro"/>
</dbReference>
<accession>A0A5K0U6J8</accession>
<organism evidence="9 10">
    <name type="scientific">Yasminevirus sp. GU-2018</name>
    <dbReference type="NCBI Taxonomy" id="2420051"/>
    <lineage>
        <taxon>Viruses</taxon>
        <taxon>Varidnaviria</taxon>
        <taxon>Bamfordvirae</taxon>
        <taxon>Nucleocytoviricota</taxon>
        <taxon>Megaviricetes</taxon>
        <taxon>Imitervirales</taxon>
        <taxon>Mimiviridae</taxon>
        <taxon>Klosneuvirinae</taxon>
        <taxon>Yasminevirus</taxon>
        <taxon>Yasminevirus saudimassiliense</taxon>
    </lineage>
</organism>
<dbReference type="InterPro" id="IPR013087">
    <property type="entry name" value="Znf_C2H2_type"/>
</dbReference>
<dbReference type="GO" id="GO:0016787">
    <property type="term" value="F:hydrolase activity"/>
    <property type="evidence" value="ECO:0007669"/>
    <property type="project" value="UniProtKB-KW"/>
</dbReference>
<feature type="domain" description="Helicase ATP-binding" evidence="7">
    <location>
        <begin position="160"/>
        <end position="324"/>
    </location>
</feature>
<feature type="domain" description="Helicase C-terminal" evidence="8">
    <location>
        <begin position="371"/>
        <end position="529"/>
    </location>
</feature>
<evidence type="ECO:0000256" key="3">
    <source>
        <dbReference type="ARBA" id="ARBA00022806"/>
    </source>
</evidence>
<dbReference type="EMBL" id="UPSH01000001">
    <property type="protein sequence ID" value="VBB17558.1"/>
    <property type="molecule type" value="Genomic_DNA"/>
</dbReference>
<dbReference type="InterPro" id="IPR011335">
    <property type="entry name" value="Restrct_endonuc-II-like"/>
</dbReference>
<dbReference type="PROSITE" id="PS51192">
    <property type="entry name" value="HELICASE_ATP_BIND_1"/>
    <property type="match status" value="1"/>
</dbReference>
<evidence type="ECO:0000259" key="8">
    <source>
        <dbReference type="PROSITE" id="PS51194"/>
    </source>
</evidence>
<dbReference type="SUPFAM" id="SSF52980">
    <property type="entry name" value="Restriction endonuclease-like"/>
    <property type="match status" value="1"/>
</dbReference>
<proteinExistence type="predicted"/>